<reference evidence="1" key="2">
    <citation type="submission" date="2020-09" db="EMBL/GenBank/DDBJ databases">
        <authorList>
            <person name="Sun Q."/>
            <person name="Zhou Y."/>
        </authorList>
    </citation>
    <scope>NUCLEOTIDE SEQUENCE</scope>
    <source>
        <strain evidence="1">CGMCC 1.15085</strain>
    </source>
</reference>
<protein>
    <submittedName>
        <fullName evidence="1">Uncharacterized protein</fullName>
    </submittedName>
</protein>
<reference evidence="1" key="1">
    <citation type="journal article" date="2014" name="Int. J. Syst. Evol. Microbiol.">
        <title>Complete genome sequence of Corynebacterium casei LMG S-19264T (=DSM 44701T), isolated from a smear-ripened cheese.</title>
        <authorList>
            <consortium name="US DOE Joint Genome Institute (JGI-PGF)"/>
            <person name="Walter F."/>
            <person name="Albersmeier A."/>
            <person name="Kalinowski J."/>
            <person name="Ruckert C."/>
        </authorList>
    </citation>
    <scope>NUCLEOTIDE SEQUENCE</scope>
    <source>
        <strain evidence="1">CGMCC 1.15085</strain>
    </source>
</reference>
<dbReference type="Proteomes" id="UP000636793">
    <property type="component" value="Unassembled WGS sequence"/>
</dbReference>
<sequence length="128" mass="13948">MMGDPSDSIAFRASREAAKALLGDAHALRWLMHCVEARLRADGDTDVATHIHLDIAEAIVEAHAEELLEPSLSEHRLAQLRSHPRCLVVVAALHYVTMPHCPSMAGPASDLAILRWATDVARCELPVS</sequence>
<dbReference type="AlphaFoldDB" id="A0A916T3S1"/>
<name>A0A916T3S1_9MICO</name>
<proteinExistence type="predicted"/>
<dbReference type="EMBL" id="BMHI01000003">
    <property type="protein sequence ID" value="GGB30792.1"/>
    <property type="molecule type" value="Genomic_DNA"/>
</dbReference>
<gene>
    <name evidence="1" type="ORF">GCM10011492_21600</name>
</gene>
<organism evidence="1 2">
    <name type="scientific">Flexivirga endophytica</name>
    <dbReference type="NCBI Taxonomy" id="1849103"/>
    <lineage>
        <taxon>Bacteria</taxon>
        <taxon>Bacillati</taxon>
        <taxon>Actinomycetota</taxon>
        <taxon>Actinomycetes</taxon>
        <taxon>Micrococcales</taxon>
        <taxon>Dermacoccaceae</taxon>
        <taxon>Flexivirga</taxon>
    </lineage>
</organism>
<comment type="caution">
    <text evidence="1">The sequence shown here is derived from an EMBL/GenBank/DDBJ whole genome shotgun (WGS) entry which is preliminary data.</text>
</comment>
<accession>A0A916T3S1</accession>
<evidence type="ECO:0000313" key="1">
    <source>
        <dbReference type="EMBL" id="GGB30792.1"/>
    </source>
</evidence>
<keyword evidence="2" id="KW-1185">Reference proteome</keyword>
<evidence type="ECO:0000313" key="2">
    <source>
        <dbReference type="Proteomes" id="UP000636793"/>
    </source>
</evidence>